<dbReference type="InterPro" id="IPR002881">
    <property type="entry name" value="DUF58"/>
</dbReference>
<accession>A0A2Z3H7P6</accession>
<feature type="region of interest" description="Disordered" evidence="1">
    <location>
        <begin position="604"/>
        <end position="634"/>
    </location>
</feature>
<dbReference type="Pfam" id="PF01882">
    <property type="entry name" value="DUF58"/>
    <property type="match status" value="1"/>
</dbReference>
<organism evidence="4 5">
    <name type="scientific">Gemmata obscuriglobus</name>
    <dbReference type="NCBI Taxonomy" id="114"/>
    <lineage>
        <taxon>Bacteria</taxon>
        <taxon>Pseudomonadati</taxon>
        <taxon>Planctomycetota</taxon>
        <taxon>Planctomycetia</taxon>
        <taxon>Gemmatales</taxon>
        <taxon>Gemmataceae</taxon>
        <taxon>Gemmata</taxon>
    </lineage>
</organism>
<dbReference type="AlphaFoldDB" id="A0A2Z3H7P6"/>
<sequence>MLTARGWWFLLIVSFILVMGAFVIPYFTTVPALLAVTLLGWFVWEYLQFHTRSNAAVSRLRQKRFVTQSGRDAPMLWANVPFQVRVQVRHDGFVTIDYALVEDRLPAGANVLAGEPSNHATVRSGEPADVAYTLLCPAPGVLRFEGVKVRVADLHGFFYRRIFLRDPIEYLVLPPLVSEESRQRADKRFNTLPPPGIHRLRRPGSGDELLDLRDYRPGDPPKMIAWKPSARKDKLITKEYENDVPVRCVLFLDTSDGVRLGPPGNTLLTRLAGVTAVVAQATAANRDLVGLTTFDDEAAHPVPPARTQTHMINVLRKLAEVSALQPGTAGVETELLTARAYPLAHELYPELMSRKTNTVPLRRLWKPLLDKWWGWLVFALVVIPPALLAWKAASVLDPDVARLPRPVNRVIVQWLAATFDFGVRTTGGLVGREPLAVRVLVFLIVWPAALLLPSVLAGLFWLLHGVTGFFGAAAQELKKRKRLAALFSLQDGAGPDAVERYVHDDAAYAERAGAFLRHHHLRCPVPLYDDQGRYRFRCEEKAEVLGSALIRAVSRARDNELYVILADLAELGPDIEPLVKACRVARARRHHVMVIVPWPADVSAPDDAPPAPEAPGAGAPRRRTAAEMAPGERQKRITKLVRDNLTRQYHESFRLTRRALAGVGATVVRANDGDAVRLVLDRLDRLRGMRSRR</sequence>
<keyword evidence="5" id="KW-1185">Reference proteome</keyword>
<evidence type="ECO:0000259" key="3">
    <source>
        <dbReference type="Pfam" id="PF01882"/>
    </source>
</evidence>
<dbReference type="KEGG" id="gog:C1280_22875"/>
<feature type="transmembrane region" description="Helical" evidence="2">
    <location>
        <begin position="439"/>
        <end position="472"/>
    </location>
</feature>
<feature type="transmembrane region" description="Helical" evidence="2">
    <location>
        <begin position="372"/>
        <end position="390"/>
    </location>
</feature>
<dbReference type="EMBL" id="CP025958">
    <property type="protein sequence ID" value="AWM39557.1"/>
    <property type="molecule type" value="Genomic_DNA"/>
</dbReference>
<evidence type="ECO:0000313" key="5">
    <source>
        <dbReference type="Proteomes" id="UP000245802"/>
    </source>
</evidence>
<name>A0A2Z3H7P6_9BACT</name>
<protein>
    <submittedName>
        <fullName evidence="4">DUF58 domain-containing protein</fullName>
    </submittedName>
</protein>
<evidence type="ECO:0000256" key="1">
    <source>
        <dbReference type="SAM" id="MobiDB-lite"/>
    </source>
</evidence>
<feature type="domain" description="DUF58" evidence="3">
    <location>
        <begin position="211"/>
        <end position="329"/>
    </location>
</feature>
<keyword evidence="2" id="KW-0472">Membrane</keyword>
<feature type="transmembrane region" description="Helical" evidence="2">
    <location>
        <begin position="7"/>
        <end position="26"/>
    </location>
</feature>
<proteinExistence type="predicted"/>
<keyword evidence="2" id="KW-0812">Transmembrane</keyword>
<evidence type="ECO:0000313" key="4">
    <source>
        <dbReference type="EMBL" id="AWM39557.1"/>
    </source>
</evidence>
<dbReference type="PANTHER" id="PTHR34351:SF1">
    <property type="entry name" value="SLR1927 PROTEIN"/>
    <property type="match status" value="1"/>
</dbReference>
<evidence type="ECO:0000256" key="2">
    <source>
        <dbReference type="SAM" id="Phobius"/>
    </source>
</evidence>
<dbReference type="Proteomes" id="UP000245802">
    <property type="component" value="Chromosome"/>
</dbReference>
<reference evidence="4 5" key="1">
    <citation type="submission" date="2018-01" db="EMBL/GenBank/DDBJ databases">
        <title>G. obscuriglobus.</title>
        <authorList>
            <person name="Franke J."/>
            <person name="Blomberg W."/>
            <person name="Selmecki A."/>
        </authorList>
    </citation>
    <scope>NUCLEOTIDE SEQUENCE [LARGE SCALE GENOMIC DNA]</scope>
    <source>
        <strain evidence="4 5">DSM 5831</strain>
    </source>
</reference>
<dbReference type="OrthoDB" id="9778037at2"/>
<keyword evidence="2" id="KW-1133">Transmembrane helix</keyword>
<dbReference type="PANTHER" id="PTHR34351">
    <property type="entry name" value="SLR1927 PROTEIN-RELATED"/>
    <property type="match status" value="1"/>
</dbReference>
<dbReference type="RefSeq" id="WP_010039951.1">
    <property type="nucleotide sequence ID" value="NZ_CP025958.1"/>
</dbReference>
<gene>
    <name evidence="4" type="ORF">C1280_22875</name>
</gene>